<dbReference type="InterPro" id="IPR051635">
    <property type="entry name" value="SNAT-like"/>
</dbReference>
<sequence length="183" mass="20855">MTNGGFGFSFWIVYVRIKYMNEITYNQIMPNDIDEVIRIERLTFSENEALSVESMLERINLIPDTFIAARNSEGTVVGYISGPVTEGRYLDDESFERTDANPEQGGFQKIISLTVDPDYQGLGIATNLLLLLEKEARAKKRLGISLTCHDYLVPYYEKHGFTDEGLSESTFGGETWYNMVMEF</sequence>
<dbReference type="AlphaFoldDB" id="A0A084ADZ1"/>
<evidence type="ECO:0000259" key="3">
    <source>
        <dbReference type="PROSITE" id="PS51186"/>
    </source>
</evidence>
<reference evidence="4 5" key="1">
    <citation type="submission" date="2014-06" db="EMBL/GenBank/DDBJ databases">
        <title>Draft genome sequence of the putrescine producing strain Lactococcus lactis subsp cremoris GE214.</title>
        <authorList>
            <person name="Ladero V."/>
            <person name="Linares D.M."/>
            <person name="del Rio B."/>
            <person name="Mayo B."/>
            <person name="Martin M.C."/>
            <person name="Fernandez M."/>
            <person name="Alvarez M.A."/>
        </authorList>
    </citation>
    <scope>NUCLEOTIDE SEQUENCE [LARGE SCALE GENOMIC DNA]</scope>
    <source>
        <strain evidence="4 5">GE214</strain>
    </source>
</reference>
<organism evidence="4 5">
    <name type="scientific">Lactococcus cremoris subsp. cremoris GE214</name>
    <dbReference type="NCBI Taxonomy" id="1415168"/>
    <lineage>
        <taxon>Bacteria</taxon>
        <taxon>Bacillati</taxon>
        <taxon>Bacillota</taxon>
        <taxon>Bacilli</taxon>
        <taxon>Lactobacillales</taxon>
        <taxon>Streptococcaceae</taxon>
        <taxon>Lactococcus</taxon>
        <taxon>Lactococcus cremoris subsp. cremoris</taxon>
    </lineage>
</organism>
<dbReference type="InterPro" id="IPR000182">
    <property type="entry name" value="GNAT_dom"/>
</dbReference>
<dbReference type="PANTHER" id="PTHR10908">
    <property type="entry name" value="SEROTONIN N-ACETYLTRANSFERASE"/>
    <property type="match status" value="1"/>
</dbReference>
<dbReference type="PATRIC" id="fig|1415168.3.peg.308"/>
<dbReference type="Gene3D" id="3.40.630.30">
    <property type="match status" value="1"/>
</dbReference>
<accession>A0A084ADZ1</accession>
<feature type="domain" description="N-acetyltransferase" evidence="3">
    <location>
        <begin position="23"/>
        <end position="182"/>
    </location>
</feature>
<evidence type="ECO:0000313" key="5">
    <source>
        <dbReference type="Proteomes" id="UP000028401"/>
    </source>
</evidence>
<dbReference type="CDD" id="cd04301">
    <property type="entry name" value="NAT_SF"/>
    <property type="match status" value="1"/>
</dbReference>
<protein>
    <submittedName>
        <fullName evidence="4">Putative acetyltransferase</fullName>
    </submittedName>
</protein>
<dbReference type="GO" id="GO:0008080">
    <property type="term" value="F:N-acetyltransferase activity"/>
    <property type="evidence" value="ECO:0007669"/>
    <property type="project" value="UniProtKB-ARBA"/>
</dbReference>
<proteinExistence type="predicted"/>
<name>A0A084ADZ1_LACLC</name>
<evidence type="ECO:0000313" key="4">
    <source>
        <dbReference type="EMBL" id="KEY63520.1"/>
    </source>
</evidence>
<dbReference type="PANTHER" id="PTHR10908:SF0">
    <property type="entry name" value="SEROTONIN N-ACETYLTRANSFERASE"/>
    <property type="match status" value="1"/>
</dbReference>
<keyword evidence="2" id="KW-0012">Acyltransferase</keyword>
<dbReference type="InterPro" id="IPR016181">
    <property type="entry name" value="Acyl_CoA_acyltransferase"/>
</dbReference>
<dbReference type="Pfam" id="PF13673">
    <property type="entry name" value="Acetyltransf_10"/>
    <property type="match status" value="1"/>
</dbReference>
<evidence type="ECO:0000256" key="1">
    <source>
        <dbReference type="ARBA" id="ARBA00022679"/>
    </source>
</evidence>
<keyword evidence="1 4" id="KW-0808">Transferase</keyword>
<dbReference type="EMBL" id="AZSI01000007">
    <property type="protein sequence ID" value="KEY63520.1"/>
    <property type="molecule type" value="Genomic_DNA"/>
</dbReference>
<dbReference type="SUPFAM" id="SSF55729">
    <property type="entry name" value="Acyl-CoA N-acyltransferases (Nat)"/>
    <property type="match status" value="1"/>
</dbReference>
<evidence type="ECO:0000256" key="2">
    <source>
        <dbReference type="ARBA" id="ARBA00023315"/>
    </source>
</evidence>
<gene>
    <name evidence="4" type="ORF">U725_00295</name>
</gene>
<dbReference type="Proteomes" id="UP000028401">
    <property type="component" value="Unassembled WGS sequence"/>
</dbReference>
<dbReference type="PROSITE" id="PS51186">
    <property type="entry name" value="GNAT"/>
    <property type="match status" value="1"/>
</dbReference>
<comment type="caution">
    <text evidence="4">The sequence shown here is derived from an EMBL/GenBank/DDBJ whole genome shotgun (WGS) entry which is preliminary data.</text>
</comment>